<feature type="transmembrane region" description="Helical" evidence="6">
    <location>
        <begin position="196"/>
        <end position="216"/>
    </location>
</feature>
<dbReference type="InterPro" id="IPR058533">
    <property type="entry name" value="Cation_efflux_TM"/>
</dbReference>
<evidence type="ECO:0000256" key="4">
    <source>
        <dbReference type="ARBA" id="ARBA00022989"/>
    </source>
</evidence>
<evidence type="ECO:0000313" key="9">
    <source>
        <dbReference type="Proteomes" id="UP000216867"/>
    </source>
</evidence>
<dbReference type="Gene3D" id="1.20.1510.10">
    <property type="entry name" value="Cation efflux protein transmembrane domain"/>
    <property type="match status" value="1"/>
</dbReference>
<gene>
    <name evidence="8" type="ORF">B8X04_04390</name>
</gene>
<feature type="transmembrane region" description="Helical" evidence="6">
    <location>
        <begin position="124"/>
        <end position="144"/>
    </location>
</feature>
<dbReference type="GO" id="GO:0015341">
    <property type="term" value="F:zinc efflux antiporter activity"/>
    <property type="evidence" value="ECO:0007669"/>
    <property type="project" value="TreeGrafter"/>
</dbReference>
<evidence type="ECO:0000256" key="1">
    <source>
        <dbReference type="ARBA" id="ARBA00004141"/>
    </source>
</evidence>
<accession>A0A269ZFI0</accession>
<dbReference type="GO" id="GO:0015086">
    <property type="term" value="F:cadmium ion transmembrane transporter activity"/>
    <property type="evidence" value="ECO:0007669"/>
    <property type="project" value="TreeGrafter"/>
</dbReference>
<organism evidence="8 9">
    <name type="scientific">Brevibacterium casei</name>
    <dbReference type="NCBI Taxonomy" id="33889"/>
    <lineage>
        <taxon>Bacteria</taxon>
        <taxon>Bacillati</taxon>
        <taxon>Actinomycetota</taxon>
        <taxon>Actinomycetes</taxon>
        <taxon>Micrococcales</taxon>
        <taxon>Brevibacteriaceae</taxon>
        <taxon>Brevibacterium</taxon>
    </lineage>
</organism>
<feature type="transmembrane region" description="Helical" evidence="6">
    <location>
        <begin position="164"/>
        <end position="184"/>
    </location>
</feature>
<feature type="transmembrane region" description="Helical" evidence="6">
    <location>
        <begin position="49"/>
        <end position="70"/>
    </location>
</feature>
<comment type="subcellular location">
    <subcellularLocation>
        <location evidence="1">Membrane</location>
        <topology evidence="1">Multi-pass membrane protein</topology>
    </subcellularLocation>
</comment>
<dbReference type="InterPro" id="IPR050291">
    <property type="entry name" value="CDF_Transporter"/>
</dbReference>
<dbReference type="GO" id="GO:0015093">
    <property type="term" value="F:ferrous iron transmembrane transporter activity"/>
    <property type="evidence" value="ECO:0007669"/>
    <property type="project" value="TreeGrafter"/>
</dbReference>
<keyword evidence="4 6" id="KW-1133">Transmembrane helix</keyword>
<dbReference type="Pfam" id="PF01545">
    <property type="entry name" value="Cation_efflux"/>
    <property type="match status" value="1"/>
</dbReference>
<proteinExistence type="predicted"/>
<evidence type="ECO:0000313" key="8">
    <source>
        <dbReference type="EMBL" id="PAK96552.1"/>
    </source>
</evidence>
<evidence type="ECO:0000256" key="3">
    <source>
        <dbReference type="ARBA" id="ARBA00022692"/>
    </source>
</evidence>
<name>A0A269ZFI0_9MICO</name>
<keyword evidence="3 6" id="KW-0812">Transmembrane</keyword>
<evidence type="ECO:0000256" key="2">
    <source>
        <dbReference type="ARBA" id="ARBA00022448"/>
    </source>
</evidence>
<evidence type="ECO:0000259" key="7">
    <source>
        <dbReference type="Pfam" id="PF01545"/>
    </source>
</evidence>
<dbReference type="GO" id="GO:0005886">
    <property type="term" value="C:plasma membrane"/>
    <property type="evidence" value="ECO:0007669"/>
    <property type="project" value="TreeGrafter"/>
</dbReference>
<reference evidence="8 9" key="1">
    <citation type="submission" date="2017-04" db="EMBL/GenBank/DDBJ databases">
        <title>Kefir bacterial isolates.</title>
        <authorList>
            <person name="Kim Y."/>
            <person name="Blasche S."/>
            <person name="Patil K.R."/>
        </authorList>
    </citation>
    <scope>NUCLEOTIDE SEQUENCE [LARGE SCALE GENOMIC DNA]</scope>
    <source>
        <strain evidence="8 9">OG2</strain>
    </source>
</reference>
<sequence length="316" mass="33811">MKGPNRHMRTEQQALKVSLAAILLVSVLGIGFGLVSGSFAILFDGVFSLMDAVMSVVSLTVAGLISRSVANRLSVRTQNAFTMGFWHFEPIVLLVNSVLMMGVAAYALFQAVSALLSGGREVDFGPAVVYAAVVVVITVVMGVLEHRANRRIGSEFVAMDVKGWIMAGGVTGALLIAFVIGMIIDGTEAEWFMPYVDPAVLTVVALVLIPVPFSTLRKALSEVSLVTPPGLRKDAEAVAEDVSAAEGFDDYRVYAAAQGRSRTVEIVFYVPKGLPPRALEDWDRIRDTVEGRLGGDDPHAWITVSFTTKDAPAVSP</sequence>
<feature type="domain" description="Cation efflux protein transmembrane" evidence="7">
    <location>
        <begin position="15"/>
        <end position="222"/>
    </location>
</feature>
<keyword evidence="5 6" id="KW-0472">Membrane</keyword>
<feature type="transmembrane region" description="Helical" evidence="6">
    <location>
        <begin position="91"/>
        <end position="112"/>
    </location>
</feature>
<dbReference type="SUPFAM" id="SSF161111">
    <property type="entry name" value="Cation efflux protein transmembrane domain-like"/>
    <property type="match status" value="1"/>
</dbReference>
<keyword evidence="2" id="KW-0813">Transport</keyword>
<dbReference type="GO" id="GO:0006882">
    <property type="term" value="P:intracellular zinc ion homeostasis"/>
    <property type="evidence" value="ECO:0007669"/>
    <property type="project" value="TreeGrafter"/>
</dbReference>
<dbReference type="PANTHER" id="PTHR43840:SF15">
    <property type="entry name" value="MITOCHONDRIAL METAL TRANSPORTER 1-RELATED"/>
    <property type="match status" value="1"/>
</dbReference>
<evidence type="ECO:0000256" key="5">
    <source>
        <dbReference type="ARBA" id="ARBA00023136"/>
    </source>
</evidence>
<dbReference type="Proteomes" id="UP000216867">
    <property type="component" value="Unassembled WGS sequence"/>
</dbReference>
<evidence type="ECO:0000256" key="6">
    <source>
        <dbReference type="SAM" id="Phobius"/>
    </source>
</evidence>
<feature type="transmembrane region" description="Helical" evidence="6">
    <location>
        <begin position="21"/>
        <end position="43"/>
    </location>
</feature>
<comment type="caution">
    <text evidence="8">The sequence shown here is derived from an EMBL/GenBank/DDBJ whole genome shotgun (WGS) entry which is preliminary data.</text>
</comment>
<dbReference type="InterPro" id="IPR027469">
    <property type="entry name" value="Cation_efflux_TMD_sf"/>
</dbReference>
<protein>
    <submittedName>
        <fullName evidence="8">Cation transporter</fullName>
    </submittedName>
</protein>
<dbReference type="EMBL" id="NCWY01000003">
    <property type="protein sequence ID" value="PAK96552.1"/>
    <property type="molecule type" value="Genomic_DNA"/>
</dbReference>
<dbReference type="AlphaFoldDB" id="A0A269ZFI0"/>
<dbReference type="RefSeq" id="WP_009375883.1">
    <property type="nucleotide sequence ID" value="NZ_NCWY01000003.1"/>
</dbReference>
<dbReference type="PANTHER" id="PTHR43840">
    <property type="entry name" value="MITOCHONDRIAL METAL TRANSPORTER 1-RELATED"/>
    <property type="match status" value="1"/>
</dbReference>